<accession>A0AAD2AE66</accession>
<feature type="compositionally biased region" description="Basic residues" evidence="1">
    <location>
        <begin position="42"/>
        <end position="55"/>
    </location>
</feature>
<feature type="region of interest" description="Disordered" evidence="1">
    <location>
        <begin position="97"/>
        <end position="130"/>
    </location>
</feature>
<gene>
    <name evidence="2" type="ORF">FPE_LOCUS33957</name>
</gene>
<dbReference type="PANTHER" id="PTHR34660">
    <property type="entry name" value="MYB-LIKE PROTEIN X"/>
    <property type="match status" value="1"/>
</dbReference>
<feature type="compositionally biased region" description="Polar residues" evidence="1">
    <location>
        <begin position="105"/>
        <end position="114"/>
    </location>
</feature>
<evidence type="ECO:0000313" key="2">
    <source>
        <dbReference type="EMBL" id="CAI9786527.1"/>
    </source>
</evidence>
<organism evidence="2 3">
    <name type="scientific">Fraxinus pennsylvanica</name>
    <dbReference type="NCBI Taxonomy" id="56036"/>
    <lineage>
        <taxon>Eukaryota</taxon>
        <taxon>Viridiplantae</taxon>
        <taxon>Streptophyta</taxon>
        <taxon>Embryophyta</taxon>
        <taxon>Tracheophyta</taxon>
        <taxon>Spermatophyta</taxon>
        <taxon>Magnoliopsida</taxon>
        <taxon>eudicotyledons</taxon>
        <taxon>Gunneridae</taxon>
        <taxon>Pentapetalae</taxon>
        <taxon>asterids</taxon>
        <taxon>lamiids</taxon>
        <taxon>Lamiales</taxon>
        <taxon>Oleaceae</taxon>
        <taxon>Oleeae</taxon>
        <taxon>Fraxinus</taxon>
    </lineage>
</organism>
<name>A0AAD2AE66_9LAMI</name>
<reference evidence="2" key="1">
    <citation type="submission" date="2023-05" db="EMBL/GenBank/DDBJ databases">
        <authorList>
            <person name="Huff M."/>
        </authorList>
    </citation>
    <scope>NUCLEOTIDE SEQUENCE</scope>
</reference>
<sequence>MSRCFPYPPPGFSLGKVGNEALVESIKLQMETERVAKELRKKEKRKEKKEKRKEKKDKTKAYTEKNWEAPKSGCFPKVIEAEAEHLEKSSVTEEHEKPIYLCLPSSPSDSTGNSNKRKRHSSPLVGSHDRGNIIRIRLLPPKKPKEQDNEIAGRTNFPAEHNNEIAIVSSQEKNFSTENNNSIVGAFPIGTIKEPVCSTSGRDEAAATTHGKARTASGHDTAMTNMQKVELKYKSLFENWDPPQLLAQDIGQDDEEWLFRGRNQDVHVGRKIKLFSDPISCSSTSALGPRAQYLQEADVYALPYTVPF</sequence>
<feature type="compositionally biased region" description="Basic and acidic residues" evidence="1">
    <location>
        <begin position="31"/>
        <end position="41"/>
    </location>
</feature>
<protein>
    <submittedName>
        <fullName evidence="2">Uncharacterized protein</fullName>
    </submittedName>
</protein>
<dbReference type="AlphaFoldDB" id="A0AAD2AE66"/>
<evidence type="ECO:0000313" key="3">
    <source>
        <dbReference type="Proteomes" id="UP000834106"/>
    </source>
</evidence>
<dbReference type="Proteomes" id="UP000834106">
    <property type="component" value="Chromosome 22"/>
</dbReference>
<proteinExistence type="predicted"/>
<dbReference type="PANTHER" id="PTHR34660:SF7">
    <property type="entry name" value="DNA LIGASE-LIKE PROTEIN"/>
    <property type="match status" value="1"/>
</dbReference>
<feature type="region of interest" description="Disordered" evidence="1">
    <location>
        <begin position="31"/>
        <end position="64"/>
    </location>
</feature>
<keyword evidence="3" id="KW-1185">Reference proteome</keyword>
<evidence type="ECO:0000256" key="1">
    <source>
        <dbReference type="SAM" id="MobiDB-lite"/>
    </source>
</evidence>
<dbReference type="EMBL" id="OU503057">
    <property type="protein sequence ID" value="CAI9786527.1"/>
    <property type="molecule type" value="Genomic_DNA"/>
</dbReference>